<name>A0A523UMY8_UNCT6</name>
<gene>
    <name evidence="6" type="ORF">E3J62_11905</name>
</gene>
<keyword evidence="2" id="KW-0328">Glycosyltransferase</keyword>
<accession>A0A523UMY8</accession>
<comment type="similarity">
    <text evidence="1">Belongs to the glycosyltransferase group 1 family. Glycosyltransferase 4 subfamily.</text>
</comment>
<protein>
    <submittedName>
        <fullName evidence="6">Glycosyltransferase family 1 protein</fullName>
    </submittedName>
</protein>
<evidence type="ECO:0000259" key="5">
    <source>
        <dbReference type="Pfam" id="PF13439"/>
    </source>
</evidence>
<dbReference type="AlphaFoldDB" id="A0A523UMY8"/>
<dbReference type="PANTHER" id="PTHR12526">
    <property type="entry name" value="GLYCOSYLTRANSFERASE"/>
    <property type="match status" value="1"/>
</dbReference>
<dbReference type="InterPro" id="IPR001296">
    <property type="entry name" value="Glyco_trans_1"/>
</dbReference>
<dbReference type="GO" id="GO:0016757">
    <property type="term" value="F:glycosyltransferase activity"/>
    <property type="evidence" value="ECO:0007669"/>
    <property type="project" value="UniProtKB-KW"/>
</dbReference>
<keyword evidence="3 6" id="KW-0808">Transferase</keyword>
<sequence length="394" mass="44706">MRILQVNQFCGHLGGTEVYVRSISNELIERGHHVALLCEESGNSGENRQYAVHRIPGISLWSFQRKDEVIAEVARVVEGENPDLINIHNLHNSWVTEQLLRMRPTVRYLHDHRLFCPRGKYYLSGSICGRPFGIRCLLNSYVPLMCYGYFTRKPWRVWRDYRSFHRTLRANIRLDKLMVASRYMKECLVQNGFNEKMVDVLPYFTDPPVETGSVGDSILYVGRLLPEKGLHILLDSLSLLPGHVKLVVVGNGSQQYESLLDRRVSRLGLASRVHFAGQVRHGELKTFYEACRLVAVPSLWPEPFGIVGIEALSHGRPVVAFDSGGISDWLVDGEVGFLVPRGDVKALAARIQQLLESPETVESMGKRGRSIVAERFGRGVHVEKLLKLYEKTCE</sequence>
<dbReference type="InterPro" id="IPR028098">
    <property type="entry name" value="Glyco_trans_4-like_N"/>
</dbReference>
<evidence type="ECO:0000259" key="4">
    <source>
        <dbReference type="Pfam" id="PF00534"/>
    </source>
</evidence>
<feature type="domain" description="Glycosyltransferase subfamily 4-like N-terminal" evidence="5">
    <location>
        <begin position="14"/>
        <end position="206"/>
    </location>
</feature>
<comment type="caution">
    <text evidence="6">The sequence shown here is derived from an EMBL/GenBank/DDBJ whole genome shotgun (WGS) entry which is preliminary data.</text>
</comment>
<evidence type="ECO:0000256" key="3">
    <source>
        <dbReference type="ARBA" id="ARBA00022679"/>
    </source>
</evidence>
<dbReference type="Pfam" id="PF13439">
    <property type="entry name" value="Glyco_transf_4"/>
    <property type="match status" value="1"/>
</dbReference>
<dbReference type="CDD" id="cd03801">
    <property type="entry name" value="GT4_PimA-like"/>
    <property type="match status" value="1"/>
</dbReference>
<reference evidence="6 7" key="1">
    <citation type="submission" date="2019-03" db="EMBL/GenBank/DDBJ databases">
        <title>Metabolic potential of uncultured bacteria and archaea associated with petroleum seepage in deep-sea sediments.</title>
        <authorList>
            <person name="Dong X."/>
            <person name="Hubert C."/>
        </authorList>
    </citation>
    <scope>NUCLEOTIDE SEQUENCE [LARGE SCALE GENOMIC DNA]</scope>
    <source>
        <strain evidence="6">E44_bin18</strain>
    </source>
</reference>
<organism evidence="6 7">
    <name type="scientific">candidate division TA06 bacterium</name>
    <dbReference type="NCBI Taxonomy" id="2250710"/>
    <lineage>
        <taxon>Bacteria</taxon>
        <taxon>Bacteria division TA06</taxon>
    </lineage>
</organism>
<dbReference type="EMBL" id="SOJN01000143">
    <property type="protein sequence ID" value="TET43912.1"/>
    <property type="molecule type" value="Genomic_DNA"/>
</dbReference>
<proteinExistence type="inferred from homology"/>
<dbReference type="Pfam" id="PF00534">
    <property type="entry name" value="Glycos_transf_1"/>
    <property type="match status" value="1"/>
</dbReference>
<dbReference type="PANTHER" id="PTHR12526:SF640">
    <property type="entry name" value="COLANIC ACID BIOSYNTHESIS GLYCOSYLTRANSFERASE WCAL-RELATED"/>
    <property type="match status" value="1"/>
</dbReference>
<evidence type="ECO:0000313" key="7">
    <source>
        <dbReference type="Proteomes" id="UP000315525"/>
    </source>
</evidence>
<evidence type="ECO:0000313" key="6">
    <source>
        <dbReference type="EMBL" id="TET43912.1"/>
    </source>
</evidence>
<dbReference type="Gene3D" id="3.40.50.2000">
    <property type="entry name" value="Glycogen Phosphorylase B"/>
    <property type="match status" value="2"/>
</dbReference>
<dbReference type="Proteomes" id="UP000315525">
    <property type="component" value="Unassembled WGS sequence"/>
</dbReference>
<dbReference type="SUPFAM" id="SSF53756">
    <property type="entry name" value="UDP-Glycosyltransferase/glycogen phosphorylase"/>
    <property type="match status" value="1"/>
</dbReference>
<evidence type="ECO:0000256" key="2">
    <source>
        <dbReference type="ARBA" id="ARBA00022676"/>
    </source>
</evidence>
<feature type="domain" description="Glycosyl transferase family 1" evidence="4">
    <location>
        <begin position="218"/>
        <end position="369"/>
    </location>
</feature>
<evidence type="ECO:0000256" key="1">
    <source>
        <dbReference type="ARBA" id="ARBA00009481"/>
    </source>
</evidence>